<evidence type="ECO:0000256" key="2">
    <source>
        <dbReference type="ARBA" id="ARBA00005892"/>
    </source>
</evidence>
<dbReference type="Pfam" id="PF11894">
    <property type="entry name" value="Nup192"/>
    <property type="match status" value="1"/>
</dbReference>
<comment type="caution">
    <text evidence="5">The sequence shown here is derived from an EMBL/GenBank/DDBJ whole genome shotgun (WGS) entry which is preliminary data.</text>
</comment>
<evidence type="ECO:0000256" key="3">
    <source>
        <dbReference type="ARBA" id="ARBA00022448"/>
    </source>
</evidence>
<name>A0A9R1UY42_LACSA</name>
<dbReference type="GO" id="GO:0005643">
    <property type="term" value="C:nuclear pore"/>
    <property type="evidence" value="ECO:0007669"/>
    <property type="project" value="InterPro"/>
</dbReference>
<dbReference type="EMBL" id="NBSK02000007">
    <property type="protein sequence ID" value="KAJ0194910.1"/>
    <property type="molecule type" value="Genomic_DNA"/>
</dbReference>
<organism evidence="5 6">
    <name type="scientific">Lactuca sativa</name>
    <name type="common">Garden lettuce</name>
    <dbReference type="NCBI Taxonomy" id="4236"/>
    <lineage>
        <taxon>Eukaryota</taxon>
        <taxon>Viridiplantae</taxon>
        <taxon>Streptophyta</taxon>
        <taxon>Embryophyta</taxon>
        <taxon>Tracheophyta</taxon>
        <taxon>Spermatophyta</taxon>
        <taxon>Magnoliopsida</taxon>
        <taxon>eudicotyledons</taxon>
        <taxon>Gunneridae</taxon>
        <taxon>Pentapetalae</taxon>
        <taxon>asterids</taxon>
        <taxon>campanulids</taxon>
        <taxon>Asterales</taxon>
        <taxon>Asteraceae</taxon>
        <taxon>Cichorioideae</taxon>
        <taxon>Cichorieae</taxon>
        <taxon>Lactucinae</taxon>
        <taxon>Lactuca</taxon>
    </lineage>
</organism>
<dbReference type="InterPro" id="IPR021827">
    <property type="entry name" value="Nup186/Nup192/Nup205"/>
</dbReference>
<evidence type="ECO:0000256" key="4">
    <source>
        <dbReference type="ARBA" id="ARBA00023242"/>
    </source>
</evidence>
<evidence type="ECO:0000256" key="1">
    <source>
        <dbReference type="ARBA" id="ARBA00004123"/>
    </source>
</evidence>
<comment type="subcellular location">
    <subcellularLocation>
        <location evidence="1">Nucleus</location>
    </subcellularLocation>
</comment>
<dbReference type="Proteomes" id="UP000235145">
    <property type="component" value="Unassembled WGS sequence"/>
</dbReference>
<evidence type="ECO:0000313" key="6">
    <source>
        <dbReference type="Proteomes" id="UP000235145"/>
    </source>
</evidence>
<dbReference type="AlphaFoldDB" id="A0A9R1UY42"/>
<proteinExistence type="inferred from homology"/>
<keyword evidence="4" id="KW-0539">Nucleus</keyword>
<accession>A0A9R1UY42</accession>
<sequence length="229" mass="25705">MLTGWAQIVEISASRKLSSMENRSEILFQLLDASLNASSSPDCSLKMAGMLTQVSITCMAKLRDERFINPCVLNSDTVTCLDVIMTRRMSNVHIMMAILKHDTSEALRRRQYTLLLSYFQYCQHILDPDVPTIVLQSLLVEEQESGDLDLEKDQAELARANLSILRKEAQSILDLAIKDATQGSESGKIMAFFVLDALICIDQAKFEQLAQAMNVINTLSEHVKTFINQ</sequence>
<dbReference type="PANTHER" id="PTHR31344">
    <property type="entry name" value="NUCLEAR PORE COMPLEX PROTEIN NUP205"/>
    <property type="match status" value="1"/>
</dbReference>
<keyword evidence="6" id="KW-1185">Reference proteome</keyword>
<gene>
    <name evidence="5" type="ORF">LSAT_V11C700345910</name>
</gene>
<evidence type="ECO:0000313" key="5">
    <source>
        <dbReference type="EMBL" id="KAJ0194910.1"/>
    </source>
</evidence>
<dbReference type="PANTHER" id="PTHR31344:SF0">
    <property type="entry name" value="NUCLEAR PORE COMPLEX PROTEIN NUP205"/>
    <property type="match status" value="1"/>
</dbReference>
<keyword evidence="3" id="KW-0813">Transport</keyword>
<protein>
    <submittedName>
        <fullName evidence="5">Uncharacterized protein</fullName>
    </submittedName>
</protein>
<comment type="similarity">
    <text evidence="2">Belongs to the NUP186/NUP192/NUP205 family.</text>
</comment>
<reference evidence="5 6" key="1">
    <citation type="journal article" date="2017" name="Nat. Commun.">
        <title>Genome assembly with in vitro proximity ligation data and whole-genome triplication in lettuce.</title>
        <authorList>
            <person name="Reyes-Chin-Wo S."/>
            <person name="Wang Z."/>
            <person name="Yang X."/>
            <person name="Kozik A."/>
            <person name="Arikit S."/>
            <person name="Song C."/>
            <person name="Xia L."/>
            <person name="Froenicke L."/>
            <person name="Lavelle D.O."/>
            <person name="Truco M.J."/>
            <person name="Xia R."/>
            <person name="Zhu S."/>
            <person name="Xu C."/>
            <person name="Xu H."/>
            <person name="Xu X."/>
            <person name="Cox K."/>
            <person name="Korf I."/>
            <person name="Meyers B.C."/>
            <person name="Michelmore R.W."/>
        </authorList>
    </citation>
    <scope>NUCLEOTIDE SEQUENCE [LARGE SCALE GENOMIC DNA]</scope>
    <source>
        <strain evidence="6">cv. Salinas</strain>
        <tissue evidence="5">Seedlings</tissue>
    </source>
</reference>